<dbReference type="InterPro" id="IPR046335">
    <property type="entry name" value="LacI/GalR-like_sensor"/>
</dbReference>
<keyword evidence="1" id="KW-0805">Transcription regulation</keyword>
<dbReference type="SUPFAM" id="SSF53822">
    <property type="entry name" value="Periplasmic binding protein-like I"/>
    <property type="match status" value="1"/>
</dbReference>
<dbReference type="SUPFAM" id="SSF47413">
    <property type="entry name" value="lambda repressor-like DNA-binding domains"/>
    <property type="match status" value="1"/>
</dbReference>
<dbReference type="InterPro" id="IPR028082">
    <property type="entry name" value="Peripla_BP_I"/>
</dbReference>
<reference evidence="6" key="1">
    <citation type="journal article" date="2019" name="Int. J. Syst. Evol. Microbiol.">
        <title>The Global Catalogue of Microorganisms (GCM) 10K type strain sequencing project: providing services to taxonomists for standard genome sequencing and annotation.</title>
        <authorList>
            <consortium name="The Broad Institute Genomics Platform"/>
            <consortium name="The Broad Institute Genome Sequencing Center for Infectious Disease"/>
            <person name="Wu L."/>
            <person name="Ma J."/>
        </authorList>
    </citation>
    <scope>NUCLEOTIDE SEQUENCE [LARGE SCALE GENOMIC DNA]</scope>
    <source>
        <strain evidence="6">JCM 16546</strain>
    </source>
</reference>
<dbReference type="CDD" id="cd06267">
    <property type="entry name" value="PBP1_LacI_sugar_binding-like"/>
    <property type="match status" value="1"/>
</dbReference>
<dbReference type="Pfam" id="PF00356">
    <property type="entry name" value="LacI"/>
    <property type="match status" value="1"/>
</dbReference>
<dbReference type="PANTHER" id="PTHR30146:SF109">
    <property type="entry name" value="HTH-TYPE TRANSCRIPTIONAL REGULATOR GALS"/>
    <property type="match status" value="1"/>
</dbReference>
<accession>A0ABP7B818</accession>
<name>A0ABP7B818_9MICO</name>
<proteinExistence type="predicted"/>
<keyword evidence="3" id="KW-0804">Transcription</keyword>
<dbReference type="EMBL" id="BAAAYV010000005">
    <property type="protein sequence ID" value="GAA3651779.1"/>
    <property type="molecule type" value="Genomic_DNA"/>
</dbReference>
<evidence type="ECO:0000259" key="4">
    <source>
        <dbReference type="PROSITE" id="PS50932"/>
    </source>
</evidence>
<protein>
    <submittedName>
        <fullName evidence="5">Substrate-binding domain-containing protein</fullName>
    </submittedName>
</protein>
<dbReference type="InterPro" id="IPR000843">
    <property type="entry name" value="HTH_LacI"/>
</dbReference>
<gene>
    <name evidence="5" type="ORF">GCM10022202_09410</name>
</gene>
<dbReference type="Gene3D" id="3.40.50.2300">
    <property type="match status" value="2"/>
</dbReference>
<dbReference type="Proteomes" id="UP001410795">
    <property type="component" value="Unassembled WGS sequence"/>
</dbReference>
<organism evidence="5 6">
    <name type="scientific">Microbacterium marinilacus</name>
    <dbReference type="NCBI Taxonomy" id="415209"/>
    <lineage>
        <taxon>Bacteria</taxon>
        <taxon>Bacillati</taxon>
        <taxon>Actinomycetota</taxon>
        <taxon>Actinomycetes</taxon>
        <taxon>Micrococcales</taxon>
        <taxon>Microbacteriaceae</taxon>
        <taxon>Microbacterium</taxon>
    </lineage>
</organism>
<dbReference type="Gene3D" id="1.10.260.40">
    <property type="entry name" value="lambda repressor-like DNA-binding domains"/>
    <property type="match status" value="1"/>
</dbReference>
<evidence type="ECO:0000256" key="3">
    <source>
        <dbReference type="ARBA" id="ARBA00023163"/>
    </source>
</evidence>
<evidence type="ECO:0000313" key="5">
    <source>
        <dbReference type="EMBL" id="GAA3651779.1"/>
    </source>
</evidence>
<dbReference type="CDD" id="cd01392">
    <property type="entry name" value="HTH_LacI"/>
    <property type="match status" value="1"/>
</dbReference>
<comment type="caution">
    <text evidence="5">The sequence shown here is derived from an EMBL/GenBank/DDBJ whole genome shotgun (WGS) entry which is preliminary data.</text>
</comment>
<evidence type="ECO:0000313" key="6">
    <source>
        <dbReference type="Proteomes" id="UP001410795"/>
    </source>
</evidence>
<dbReference type="PANTHER" id="PTHR30146">
    <property type="entry name" value="LACI-RELATED TRANSCRIPTIONAL REPRESSOR"/>
    <property type="match status" value="1"/>
</dbReference>
<keyword evidence="2" id="KW-0238">DNA-binding</keyword>
<sequence>MERRRDRSPTIVDVAREAGVSKSLVSLAIRGEAGVGEASRERILDAARRLGYRSNSWARSLARGRSQLVGVLVNDLRSGYYVDVVRGIEDAAQRADLRVVLGEGRRDPAITGARIAHLQQLGVDGLVVISGRVDPQTLAQAAALCPVVVVGRPPEVPVAAAQVSNDDRAGARLAIRHLVALGHRRIAHLTDSTRPAASDRRDAVLATLEEFGLGTRGRVVSADGAGRLAAAVAARDPDAPTAVFARNDRTAVRLLGAAIDAGLRVPEDLSLIGYDNTDVAGIVRPTLTSVDQPRLAMGELAMELLTELSAGAAPRREVVRPELVVRASTAPAPGWSSPGARPD</sequence>
<dbReference type="Pfam" id="PF13377">
    <property type="entry name" value="Peripla_BP_3"/>
    <property type="match status" value="1"/>
</dbReference>
<dbReference type="RefSeq" id="WP_221855619.1">
    <property type="nucleotide sequence ID" value="NZ_BAAAYV010000005.1"/>
</dbReference>
<keyword evidence="6" id="KW-1185">Reference proteome</keyword>
<evidence type="ECO:0000256" key="1">
    <source>
        <dbReference type="ARBA" id="ARBA00023015"/>
    </source>
</evidence>
<dbReference type="SMART" id="SM00354">
    <property type="entry name" value="HTH_LACI"/>
    <property type="match status" value="1"/>
</dbReference>
<dbReference type="PROSITE" id="PS50932">
    <property type="entry name" value="HTH_LACI_2"/>
    <property type="match status" value="1"/>
</dbReference>
<feature type="domain" description="HTH lacI-type" evidence="4">
    <location>
        <begin position="9"/>
        <end position="63"/>
    </location>
</feature>
<evidence type="ECO:0000256" key="2">
    <source>
        <dbReference type="ARBA" id="ARBA00023125"/>
    </source>
</evidence>
<dbReference type="InterPro" id="IPR010982">
    <property type="entry name" value="Lambda_DNA-bd_dom_sf"/>
</dbReference>